<organism evidence="8 9">
    <name type="scientific">Plectosphaerella cucumerina</name>
    <dbReference type="NCBI Taxonomy" id="40658"/>
    <lineage>
        <taxon>Eukaryota</taxon>
        <taxon>Fungi</taxon>
        <taxon>Dikarya</taxon>
        <taxon>Ascomycota</taxon>
        <taxon>Pezizomycotina</taxon>
        <taxon>Sordariomycetes</taxon>
        <taxon>Hypocreomycetidae</taxon>
        <taxon>Glomerellales</taxon>
        <taxon>Plectosphaerellaceae</taxon>
        <taxon>Plectosphaerella</taxon>
    </lineage>
</organism>
<dbReference type="Pfam" id="PF01565">
    <property type="entry name" value="FAD_binding_4"/>
    <property type="match status" value="1"/>
</dbReference>
<sequence length="553" mass="61255">MRFLPLLALTAPSSWVVAETCRCLPTDDCWPSEAEWDGLNSTVNGNLVKVVPIGAVCHDPTYDKAACAEVKANWNDVQTHYQSMSSLMTPFWTNQTCDPFAPRETPCSIGNFNEYTVDAETESDVVATLTFAREKNIRFIIRNTGHDFWGRSIGHGGLAVRMANFKDNELLEWDDAGFYTGPAFKLGAGMMGSEAQSVLEKAGYVMVSGYCSTVGPAGGYVQGGGHSPLGSVYGMAADQTLEYKVITAEGELITVNRNRYSALFWALNGGGAGTWGVIVSMTVRVYPSLPMAGAQFFIDPSSVSQDIFWAIIDKFYSFIPSLTDQGAYITYAFASTHLVLHPVSAYNKTSNQLREMLEPFTTYLTDNSLPAFIQFNDAATYLEHAALNFAESVPMNEYPSGGRIIPRDVLVKHPSRRPHLDPASHRWCRHVHIQHLTVHHAWRNADSLVIINTPWQNGNAEANSANVERLTALAPLLLEVAPDSGSYSNEADAFMKEWRHEMYGDHWSRLLDVKERYDPQGFFYSHHTPGADKWQLDGSGRLCKSAGVSKVYI</sequence>
<dbReference type="Gene3D" id="3.40.462.20">
    <property type="match status" value="1"/>
</dbReference>
<keyword evidence="3" id="KW-0285">Flavoprotein</keyword>
<comment type="similarity">
    <text evidence="2">Belongs to the oxygen-dependent FAD-linked oxidoreductase family.</text>
</comment>
<keyword evidence="9" id="KW-1185">Reference proteome</keyword>
<evidence type="ECO:0000256" key="6">
    <source>
        <dbReference type="SAM" id="SignalP"/>
    </source>
</evidence>
<accession>A0A8K0TLU2</accession>
<dbReference type="GO" id="GO:0071949">
    <property type="term" value="F:FAD binding"/>
    <property type="evidence" value="ECO:0007669"/>
    <property type="project" value="InterPro"/>
</dbReference>
<evidence type="ECO:0000256" key="5">
    <source>
        <dbReference type="ARBA" id="ARBA00023002"/>
    </source>
</evidence>
<dbReference type="InterPro" id="IPR036318">
    <property type="entry name" value="FAD-bd_PCMH-like_sf"/>
</dbReference>
<dbReference type="GO" id="GO:0016491">
    <property type="term" value="F:oxidoreductase activity"/>
    <property type="evidence" value="ECO:0007669"/>
    <property type="project" value="UniProtKB-KW"/>
</dbReference>
<comment type="cofactor">
    <cofactor evidence="1">
        <name>FAD</name>
        <dbReference type="ChEBI" id="CHEBI:57692"/>
    </cofactor>
</comment>
<dbReference type="InterPro" id="IPR050416">
    <property type="entry name" value="FAD-linked_Oxidoreductase"/>
</dbReference>
<keyword evidence="5" id="KW-0560">Oxidoreductase</keyword>
<dbReference type="PANTHER" id="PTHR42973">
    <property type="entry name" value="BINDING OXIDOREDUCTASE, PUTATIVE (AFU_ORTHOLOGUE AFUA_1G17690)-RELATED"/>
    <property type="match status" value="1"/>
</dbReference>
<dbReference type="Pfam" id="PF08031">
    <property type="entry name" value="BBE"/>
    <property type="match status" value="1"/>
</dbReference>
<keyword evidence="4" id="KW-0274">FAD</keyword>
<dbReference type="Proteomes" id="UP000813385">
    <property type="component" value="Unassembled WGS sequence"/>
</dbReference>
<evidence type="ECO:0000256" key="1">
    <source>
        <dbReference type="ARBA" id="ARBA00001974"/>
    </source>
</evidence>
<dbReference type="EMBL" id="JAGPXD010000003">
    <property type="protein sequence ID" value="KAH7362753.1"/>
    <property type="molecule type" value="Genomic_DNA"/>
</dbReference>
<dbReference type="SUPFAM" id="SSF56176">
    <property type="entry name" value="FAD-binding/transporter-associated domain-like"/>
    <property type="match status" value="1"/>
</dbReference>
<feature type="chain" id="PRO_5035438383" evidence="6">
    <location>
        <begin position="19"/>
        <end position="553"/>
    </location>
</feature>
<evidence type="ECO:0000313" key="9">
    <source>
        <dbReference type="Proteomes" id="UP000813385"/>
    </source>
</evidence>
<reference evidence="8" key="1">
    <citation type="journal article" date="2021" name="Nat. Commun.">
        <title>Genetic determinants of endophytism in the Arabidopsis root mycobiome.</title>
        <authorList>
            <person name="Mesny F."/>
            <person name="Miyauchi S."/>
            <person name="Thiergart T."/>
            <person name="Pickel B."/>
            <person name="Atanasova L."/>
            <person name="Karlsson M."/>
            <person name="Huettel B."/>
            <person name="Barry K.W."/>
            <person name="Haridas S."/>
            <person name="Chen C."/>
            <person name="Bauer D."/>
            <person name="Andreopoulos W."/>
            <person name="Pangilinan J."/>
            <person name="LaButti K."/>
            <person name="Riley R."/>
            <person name="Lipzen A."/>
            <person name="Clum A."/>
            <person name="Drula E."/>
            <person name="Henrissat B."/>
            <person name="Kohler A."/>
            <person name="Grigoriev I.V."/>
            <person name="Martin F.M."/>
            <person name="Hacquard S."/>
        </authorList>
    </citation>
    <scope>NUCLEOTIDE SEQUENCE</scope>
    <source>
        <strain evidence="8">MPI-CAGE-AT-0016</strain>
    </source>
</reference>
<dbReference type="InterPro" id="IPR016169">
    <property type="entry name" value="FAD-bd_PCMH_sub2"/>
</dbReference>
<name>A0A8K0TLU2_9PEZI</name>
<dbReference type="PANTHER" id="PTHR42973:SF39">
    <property type="entry name" value="FAD-BINDING PCMH-TYPE DOMAIN-CONTAINING PROTEIN"/>
    <property type="match status" value="1"/>
</dbReference>
<dbReference type="OrthoDB" id="9983560at2759"/>
<dbReference type="Gene3D" id="3.30.465.10">
    <property type="match status" value="2"/>
</dbReference>
<feature type="domain" description="FAD-binding PCMH-type" evidence="7">
    <location>
        <begin position="108"/>
        <end position="288"/>
    </location>
</feature>
<evidence type="ECO:0000259" key="7">
    <source>
        <dbReference type="PROSITE" id="PS51387"/>
    </source>
</evidence>
<evidence type="ECO:0000256" key="2">
    <source>
        <dbReference type="ARBA" id="ARBA00005466"/>
    </source>
</evidence>
<dbReference type="AlphaFoldDB" id="A0A8K0TLU2"/>
<comment type="caution">
    <text evidence="8">The sequence shown here is derived from an EMBL/GenBank/DDBJ whole genome shotgun (WGS) entry which is preliminary data.</text>
</comment>
<evidence type="ECO:0000313" key="8">
    <source>
        <dbReference type="EMBL" id="KAH7362753.1"/>
    </source>
</evidence>
<dbReference type="PROSITE" id="PS51387">
    <property type="entry name" value="FAD_PCMH"/>
    <property type="match status" value="1"/>
</dbReference>
<keyword evidence="6" id="KW-0732">Signal</keyword>
<evidence type="ECO:0000256" key="3">
    <source>
        <dbReference type="ARBA" id="ARBA00022630"/>
    </source>
</evidence>
<dbReference type="InterPro" id="IPR006094">
    <property type="entry name" value="Oxid_FAD_bind_N"/>
</dbReference>
<evidence type="ECO:0000256" key="4">
    <source>
        <dbReference type="ARBA" id="ARBA00022827"/>
    </source>
</evidence>
<feature type="signal peptide" evidence="6">
    <location>
        <begin position="1"/>
        <end position="18"/>
    </location>
</feature>
<proteinExistence type="inferred from homology"/>
<protein>
    <submittedName>
        <fullName evidence="8">FAD binding domain-containing protein</fullName>
    </submittedName>
</protein>
<dbReference type="InterPro" id="IPR012951">
    <property type="entry name" value="BBE"/>
</dbReference>
<dbReference type="InterPro" id="IPR016166">
    <property type="entry name" value="FAD-bd_PCMH"/>
</dbReference>
<gene>
    <name evidence="8" type="ORF">B0T11DRAFT_318364</name>
</gene>